<evidence type="ECO:0000256" key="7">
    <source>
        <dbReference type="SAM" id="Coils"/>
    </source>
</evidence>
<dbReference type="Proteomes" id="UP000256329">
    <property type="component" value="Unassembled WGS sequence"/>
</dbReference>
<feature type="region of interest" description="Disordered" evidence="8">
    <location>
        <begin position="22"/>
        <end position="46"/>
    </location>
</feature>
<dbReference type="AlphaFoldDB" id="A0A3D8P5R6"/>
<organism evidence="10 11">
    <name type="scientific">Ammonifex thiophilus</name>
    <dbReference type="NCBI Taxonomy" id="444093"/>
    <lineage>
        <taxon>Bacteria</taxon>
        <taxon>Bacillati</taxon>
        <taxon>Bacillota</taxon>
        <taxon>Clostridia</taxon>
        <taxon>Thermoanaerobacterales</taxon>
        <taxon>Thermoanaerobacteraceae</taxon>
        <taxon>Ammonifex</taxon>
    </lineage>
</organism>
<dbReference type="InterPro" id="IPR018035">
    <property type="entry name" value="Flagellar_FliH/T3SS_HrpE"/>
</dbReference>
<dbReference type="InterPro" id="IPR051472">
    <property type="entry name" value="T3SS_Stator/FliH"/>
</dbReference>
<dbReference type="RefSeq" id="WP_115791667.1">
    <property type="nucleotide sequence ID" value="NZ_QSLN01000001.1"/>
</dbReference>
<feature type="domain" description="Flagellar assembly protein FliH/Type III secretion system HrpE" evidence="9">
    <location>
        <begin position="91"/>
        <end position="216"/>
    </location>
</feature>
<name>A0A3D8P5R6_9THEO</name>
<evidence type="ECO:0000256" key="8">
    <source>
        <dbReference type="SAM" id="MobiDB-lite"/>
    </source>
</evidence>
<evidence type="ECO:0000313" key="10">
    <source>
        <dbReference type="EMBL" id="RDV84673.1"/>
    </source>
</evidence>
<evidence type="ECO:0000256" key="6">
    <source>
        <dbReference type="ARBA" id="ARBA00023225"/>
    </source>
</evidence>
<keyword evidence="5" id="KW-0653">Protein transport</keyword>
<dbReference type="EMBL" id="QSLN01000001">
    <property type="protein sequence ID" value="RDV84673.1"/>
    <property type="molecule type" value="Genomic_DNA"/>
</dbReference>
<accession>A0A3D8P5R6</accession>
<comment type="similarity">
    <text evidence="2">Belongs to the FliH family.</text>
</comment>
<evidence type="ECO:0000259" key="9">
    <source>
        <dbReference type="Pfam" id="PF02108"/>
    </source>
</evidence>
<dbReference type="PANTHER" id="PTHR34982:SF1">
    <property type="entry name" value="FLAGELLAR ASSEMBLY PROTEIN FLIH"/>
    <property type="match status" value="1"/>
</dbReference>
<dbReference type="SUPFAM" id="SSF160527">
    <property type="entry name" value="V-type ATPase subunit E-like"/>
    <property type="match status" value="1"/>
</dbReference>
<comment type="function">
    <text evidence="1">Needed for flagellar regrowth and assembly.</text>
</comment>
<feature type="compositionally biased region" description="Basic and acidic residues" evidence="8">
    <location>
        <begin position="30"/>
        <end position="41"/>
    </location>
</feature>
<sequence>MPWSCKSLRVLRRWESGRVNLRPLPLKELPPPEREEVREEPEPTPSEEEVIASLRAEAEALVSQARAEAERLKAEAVAELEAARREAGRLVEQAREAIRAAEEERRRLMAELEPELVNLAVTMARRLVAAELKLNPEVVLNVAKEALSLVRDRPYVLLLVNPEDLPLCQANRQKLEVLLPEGAVLRLLPDPRLGRGECQVETDQGVVDATFKARWEILLESLKE</sequence>
<keyword evidence="11" id="KW-1185">Reference proteome</keyword>
<evidence type="ECO:0000256" key="1">
    <source>
        <dbReference type="ARBA" id="ARBA00003041"/>
    </source>
</evidence>
<dbReference type="PANTHER" id="PTHR34982">
    <property type="entry name" value="YOP PROTEINS TRANSLOCATION PROTEIN L"/>
    <property type="match status" value="1"/>
</dbReference>
<evidence type="ECO:0000313" key="11">
    <source>
        <dbReference type="Proteomes" id="UP000256329"/>
    </source>
</evidence>
<keyword evidence="3" id="KW-0813">Transport</keyword>
<gene>
    <name evidence="10" type="ORF">DXX99_01085</name>
</gene>
<feature type="coiled-coil region" evidence="7">
    <location>
        <begin position="51"/>
        <end position="111"/>
    </location>
</feature>
<dbReference type="Pfam" id="PF02108">
    <property type="entry name" value="FliH"/>
    <property type="match status" value="1"/>
</dbReference>
<evidence type="ECO:0000256" key="5">
    <source>
        <dbReference type="ARBA" id="ARBA00022927"/>
    </source>
</evidence>
<comment type="caution">
    <text evidence="10">The sequence shown here is derived from an EMBL/GenBank/DDBJ whole genome shotgun (WGS) entry which is preliminary data.</text>
</comment>
<dbReference type="GO" id="GO:0015031">
    <property type="term" value="P:protein transport"/>
    <property type="evidence" value="ECO:0007669"/>
    <property type="project" value="UniProtKB-KW"/>
</dbReference>
<reference evidence="10 11" key="1">
    <citation type="submission" date="2018-08" db="EMBL/GenBank/DDBJ databases">
        <title>Form III RuBisCO-mediated autotrophy in Thermodesulfobium bacteria.</title>
        <authorList>
            <person name="Toshchakov S.V."/>
            <person name="Kublanov I.V."/>
            <person name="Frolov E."/>
            <person name="Bonch-Osmolovskaya E.A."/>
            <person name="Tourova T.P."/>
            <person name="Chernych N.A."/>
            <person name="Lebedinsky A.V."/>
        </authorList>
    </citation>
    <scope>NUCLEOTIDE SEQUENCE [LARGE SCALE GENOMIC DNA]</scope>
    <source>
        <strain evidence="10 11">SR</strain>
    </source>
</reference>
<evidence type="ECO:0000256" key="2">
    <source>
        <dbReference type="ARBA" id="ARBA00006602"/>
    </source>
</evidence>
<keyword evidence="4" id="KW-1005">Bacterial flagellum biogenesis</keyword>
<evidence type="ECO:0000256" key="4">
    <source>
        <dbReference type="ARBA" id="ARBA00022795"/>
    </source>
</evidence>
<protein>
    <recommendedName>
        <fullName evidence="9">Flagellar assembly protein FliH/Type III secretion system HrpE domain-containing protein</fullName>
    </recommendedName>
</protein>
<dbReference type="GO" id="GO:0044781">
    <property type="term" value="P:bacterial-type flagellum organization"/>
    <property type="evidence" value="ECO:0007669"/>
    <property type="project" value="UniProtKB-KW"/>
</dbReference>
<dbReference type="GO" id="GO:0005829">
    <property type="term" value="C:cytosol"/>
    <property type="evidence" value="ECO:0007669"/>
    <property type="project" value="TreeGrafter"/>
</dbReference>
<proteinExistence type="inferred from homology"/>
<keyword evidence="6" id="KW-1006">Bacterial flagellum protein export</keyword>
<dbReference type="OrthoDB" id="1805933at2"/>
<evidence type="ECO:0000256" key="3">
    <source>
        <dbReference type="ARBA" id="ARBA00022448"/>
    </source>
</evidence>
<keyword evidence="7" id="KW-0175">Coiled coil</keyword>